<dbReference type="AlphaFoldDB" id="A0AAP4FAN2"/>
<evidence type="ECO:0000313" key="2">
    <source>
        <dbReference type="EMBL" id="MDK4326903.1"/>
    </source>
</evidence>
<dbReference type="Proteomes" id="UP001226160">
    <property type="component" value="Unassembled WGS sequence"/>
</dbReference>
<comment type="caution">
    <text evidence="2">The sequence shown here is derived from an EMBL/GenBank/DDBJ whole genome shotgun (WGS) entry which is preliminary data.</text>
</comment>
<keyword evidence="1" id="KW-0472">Membrane</keyword>
<gene>
    <name evidence="2" type="ORF">QPX54_10375</name>
</gene>
<organism evidence="2 3">
    <name type="scientific">Corynebacterium propinquum</name>
    <dbReference type="NCBI Taxonomy" id="43769"/>
    <lineage>
        <taxon>Bacteria</taxon>
        <taxon>Bacillati</taxon>
        <taxon>Actinomycetota</taxon>
        <taxon>Actinomycetes</taxon>
        <taxon>Mycobacteriales</taxon>
        <taxon>Corynebacteriaceae</taxon>
        <taxon>Corynebacterium</taxon>
    </lineage>
</organism>
<evidence type="ECO:0000313" key="3">
    <source>
        <dbReference type="Proteomes" id="UP001226160"/>
    </source>
</evidence>
<keyword evidence="1" id="KW-1133">Transmembrane helix</keyword>
<dbReference type="RefSeq" id="WP_259816207.1">
    <property type="nucleotide sequence ID" value="NZ_JALXON010000002.1"/>
</dbReference>
<keyword evidence="1" id="KW-0812">Transmembrane</keyword>
<feature type="transmembrane region" description="Helical" evidence="1">
    <location>
        <begin position="33"/>
        <end position="51"/>
    </location>
</feature>
<protein>
    <submittedName>
        <fullName evidence="2">Uncharacterized protein</fullName>
    </submittedName>
</protein>
<sequence>MANLSVLVTFLVAGMLAGGAVSAYRAGAKAWTIIAAVAAVLVAVLAVWMMTMQMP</sequence>
<reference evidence="2" key="1">
    <citation type="submission" date="2023-05" db="EMBL/GenBank/DDBJ databases">
        <title>Metabolic capabilities are highly conserved among human nasal-associated Corynebacterium species in pangenomic analyses.</title>
        <authorList>
            <person name="Tran T.H."/>
            <person name="Roberts A.Q."/>
            <person name="Escapa I.F."/>
            <person name="Gao W."/>
            <person name="Conlan S."/>
            <person name="Kong H."/>
            <person name="Segre J.A."/>
            <person name="Kelly M.S."/>
            <person name="Lemon K.P."/>
        </authorList>
    </citation>
    <scope>NUCLEOTIDE SEQUENCE</scope>
    <source>
        <strain evidence="2">KPL2654</strain>
    </source>
</reference>
<evidence type="ECO:0000256" key="1">
    <source>
        <dbReference type="SAM" id="Phobius"/>
    </source>
</evidence>
<dbReference type="EMBL" id="JASNVP010000011">
    <property type="protein sequence ID" value="MDK4326903.1"/>
    <property type="molecule type" value="Genomic_DNA"/>
</dbReference>
<name>A0AAP4FAN2_9CORY</name>
<proteinExistence type="predicted"/>
<accession>A0AAP4FAN2</accession>